<feature type="domain" description="C2H2-type" evidence="10">
    <location>
        <begin position="112"/>
        <end position="140"/>
    </location>
</feature>
<dbReference type="SMART" id="SM00355">
    <property type="entry name" value="ZnF_C2H2"/>
    <property type="match status" value="3"/>
</dbReference>
<keyword evidence="2" id="KW-0479">Metal-binding</keyword>
<dbReference type="SUPFAM" id="SSF57667">
    <property type="entry name" value="beta-beta-alpha zinc fingers"/>
    <property type="match status" value="1"/>
</dbReference>
<keyword evidence="3" id="KW-0863">Zinc-finger</keyword>
<feature type="compositionally biased region" description="Polar residues" evidence="9">
    <location>
        <begin position="22"/>
        <end position="36"/>
    </location>
</feature>
<keyword evidence="4" id="KW-0862">Zinc</keyword>
<protein>
    <recommendedName>
        <fullName evidence="10">C2H2-type domain-containing protein</fullName>
    </recommendedName>
</protein>
<evidence type="ECO:0000256" key="1">
    <source>
        <dbReference type="ARBA" id="ARBA00004123"/>
    </source>
</evidence>
<comment type="subcellular location">
    <subcellularLocation>
        <location evidence="1">Nucleus</location>
    </subcellularLocation>
</comment>
<keyword evidence="5" id="KW-0805">Transcription regulation</keyword>
<evidence type="ECO:0000256" key="2">
    <source>
        <dbReference type="ARBA" id="ARBA00022723"/>
    </source>
</evidence>
<gene>
    <name evidence="11" type="ORF">K444DRAFT_626007</name>
</gene>
<dbReference type="InterPro" id="IPR051061">
    <property type="entry name" value="Zinc_finger_trans_reg"/>
</dbReference>
<dbReference type="InParanoid" id="A0A2J6TMR1"/>
<keyword evidence="8" id="KW-0175">Coiled coil</keyword>
<proteinExistence type="predicted"/>
<feature type="domain" description="C2H2-type" evidence="10">
    <location>
        <begin position="78"/>
        <end position="104"/>
    </location>
</feature>
<evidence type="ECO:0000256" key="4">
    <source>
        <dbReference type="ARBA" id="ARBA00022833"/>
    </source>
</evidence>
<evidence type="ECO:0000313" key="11">
    <source>
        <dbReference type="EMBL" id="PMD64314.1"/>
    </source>
</evidence>
<dbReference type="Gene3D" id="3.30.160.60">
    <property type="entry name" value="Classic Zinc Finger"/>
    <property type="match status" value="2"/>
</dbReference>
<dbReference type="RefSeq" id="XP_024741218.1">
    <property type="nucleotide sequence ID" value="XM_024882593.1"/>
</dbReference>
<dbReference type="GO" id="GO:0005634">
    <property type="term" value="C:nucleus"/>
    <property type="evidence" value="ECO:0007669"/>
    <property type="project" value="UniProtKB-SubCell"/>
</dbReference>
<dbReference type="InterPro" id="IPR036236">
    <property type="entry name" value="Znf_C2H2_sf"/>
</dbReference>
<dbReference type="EMBL" id="KZ613767">
    <property type="protein sequence ID" value="PMD64314.1"/>
    <property type="molecule type" value="Genomic_DNA"/>
</dbReference>
<dbReference type="Pfam" id="PF26177">
    <property type="entry name" value="zf_C2H2_17_1st"/>
    <property type="match status" value="1"/>
</dbReference>
<evidence type="ECO:0000256" key="7">
    <source>
        <dbReference type="ARBA" id="ARBA00023242"/>
    </source>
</evidence>
<dbReference type="GO" id="GO:0008270">
    <property type="term" value="F:zinc ion binding"/>
    <property type="evidence" value="ECO:0007669"/>
    <property type="project" value="UniProtKB-KW"/>
</dbReference>
<dbReference type="InterPro" id="IPR059009">
    <property type="entry name" value="Znf_C2H2_17_1st"/>
</dbReference>
<feature type="coiled-coil region" evidence="8">
    <location>
        <begin position="179"/>
        <end position="213"/>
    </location>
</feature>
<evidence type="ECO:0000313" key="12">
    <source>
        <dbReference type="Proteomes" id="UP000235371"/>
    </source>
</evidence>
<evidence type="ECO:0000256" key="9">
    <source>
        <dbReference type="SAM" id="MobiDB-lite"/>
    </source>
</evidence>
<keyword evidence="6" id="KW-0804">Transcription</keyword>
<dbReference type="Proteomes" id="UP000235371">
    <property type="component" value="Unassembled WGS sequence"/>
</dbReference>
<dbReference type="STRING" id="1095630.A0A2J6TMR1"/>
<dbReference type="InterPro" id="IPR013087">
    <property type="entry name" value="Znf_C2H2_type"/>
</dbReference>
<dbReference type="PANTHER" id="PTHR46179:SF13">
    <property type="entry name" value="C2H2-TYPE DOMAIN-CONTAINING PROTEIN"/>
    <property type="match status" value="1"/>
</dbReference>
<dbReference type="GO" id="GO:0006357">
    <property type="term" value="P:regulation of transcription by RNA polymerase II"/>
    <property type="evidence" value="ECO:0007669"/>
    <property type="project" value="TreeGrafter"/>
</dbReference>
<evidence type="ECO:0000256" key="6">
    <source>
        <dbReference type="ARBA" id="ARBA00023163"/>
    </source>
</evidence>
<dbReference type="GeneID" id="36590670"/>
<feature type="domain" description="C2H2-type" evidence="10">
    <location>
        <begin position="49"/>
        <end position="74"/>
    </location>
</feature>
<evidence type="ECO:0000256" key="8">
    <source>
        <dbReference type="SAM" id="Coils"/>
    </source>
</evidence>
<dbReference type="PANTHER" id="PTHR46179">
    <property type="entry name" value="ZINC FINGER PROTEIN"/>
    <property type="match status" value="1"/>
</dbReference>
<evidence type="ECO:0000259" key="10">
    <source>
        <dbReference type="SMART" id="SM00355"/>
    </source>
</evidence>
<keyword evidence="7" id="KW-0539">Nucleus</keyword>
<organism evidence="11 12">
    <name type="scientific">Hyaloscypha bicolor E</name>
    <dbReference type="NCBI Taxonomy" id="1095630"/>
    <lineage>
        <taxon>Eukaryota</taxon>
        <taxon>Fungi</taxon>
        <taxon>Dikarya</taxon>
        <taxon>Ascomycota</taxon>
        <taxon>Pezizomycotina</taxon>
        <taxon>Leotiomycetes</taxon>
        <taxon>Helotiales</taxon>
        <taxon>Hyaloscyphaceae</taxon>
        <taxon>Hyaloscypha</taxon>
        <taxon>Hyaloscypha bicolor</taxon>
    </lineage>
</organism>
<evidence type="ECO:0000256" key="3">
    <source>
        <dbReference type="ARBA" id="ARBA00022771"/>
    </source>
</evidence>
<accession>A0A2J6TMR1</accession>
<dbReference type="OrthoDB" id="5305647at2759"/>
<reference evidence="11 12" key="1">
    <citation type="submission" date="2016-04" db="EMBL/GenBank/DDBJ databases">
        <title>A degradative enzymes factory behind the ericoid mycorrhizal symbiosis.</title>
        <authorList>
            <consortium name="DOE Joint Genome Institute"/>
            <person name="Martino E."/>
            <person name="Morin E."/>
            <person name="Grelet G."/>
            <person name="Kuo A."/>
            <person name="Kohler A."/>
            <person name="Daghino S."/>
            <person name="Barry K."/>
            <person name="Choi C."/>
            <person name="Cichocki N."/>
            <person name="Clum A."/>
            <person name="Copeland A."/>
            <person name="Hainaut M."/>
            <person name="Haridas S."/>
            <person name="Labutti K."/>
            <person name="Lindquist E."/>
            <person name="Lipzen A."/>
            <person name="Khouja H.-R."/>
            <person name="Murat C."/>
            <person name="Ohm R."/>
            <person name="Olson A."/>
            <person name="Spatafora J."/>
            <person name="Veneault-Fourrey C."/>
            <person name="Henrissat B."/>
            <person name="Grigoriev I."/>
            <person name="Martin F."/>
            <person name="Perotto S."/>
        </authorList>
    </citation>
    <scope>NUCLEOTIDE SEQUENCE [LARGE SCALE GENOMIC DNA]</scope>
    <source>
        <strain evidence="11 12">E</strain>
    </source>
</reference>
<dbReference type="AlphaFoldDB" id="A0A2J6TMR1"/>
<evidence type="ECO:0000256" key="5">
    <source>
        <dbReference type="ARBA" id="ARBA00023015"/>
    </source>
</evidence>
<feature type="region of interest" description="Disordered" evidence="9">
    <location>
        <begin position="1"/>
        <end position="39"/>
    </location>
</feature>
<sequence length="226" mass="25318">MDQGVEDRQPDVLASPKRKQSEQSQSNEKLSLSGPNLESADFNTDLPPFKCNWTGCSSKAFTRKSDLKKHWDRHIKPYICEELGCKGNAFGDKASLHRHETEKHGKHSAKRYLCPVESCPRARKGFPRKSNRNLHVTTRHHDFSFATSGGIMEDGGASESPEQTVDEGLGTQLDCGAGKMAAVENRRGLEFKLKELEKEKSALDLRRSRVDEDIRALKRSIQLVAA</sequence>
<name>A0A2J6TMR1_9HELO</name>
<feature type="compositionally biased region" description="Basic and acidic residues" evidence="9">
    <location>
        <begin position="1"/>
        <end position="10"/>
    </location>
</feature>
<keyword evidence="12" id="KW-1185">Reference proteome</keyword>